<evidence type="ECO:0000256" key="9">
    <source>
        <dbReference type="ARBA" id="ARBA00023116"/>
    </source>
</evidence>
<dbReference type="PANTHER" id="PTHR43371:SF1">
    <property type="entry name" value="RIBONUCLEOSIDE-DIPHOSPHATE REDUCTASE"/>
    <property type="match status" value="1"/>
</dbReference>
<dbReference type="UniPathway" id="UPA00326"/>
<dbReference type="PANTHER" id="PTHR43371">
    <property type="entry name" value="VITAMIN B12-DEPENDENT RIBONUCLEOTIDE REDUCTASE"/>
    <property type="match status" value="1"/>
</dbReference>
<feature type="domain" description="Ribonucleotide reductase large subunit N-terminal" evidence="15">
    <location>
        <begin position="17"/>
        <end position="94"/>
    </location>
</feature>
<feature type="domain" description="Ribonucleotide reductase large subunit C-terminal" evidence="16">
    <location>
        <begin position="450"/>
        <end position="598"/>
    </location>
</feature>
<dbReference type="InterPro" id="IPR013344">
    <property type="entry name" value="RNR_NrdJ/NrdZ"/>
</dbReference>
<evidence type="ECO:0000256" key="12">
    <source>
        <dbReference type="ARBA" id="ARBA00025437"/>
    </source>
</evidence>
<evidence type="ECO:0000259" key="15">
    <source>
        <dbReference type="Pfam" id="PF00317"/>
    </source>
</evidence>
<evidence type="ECO:0000256" key="11">
    <source>
        <dbReference type="ARBA" id="ARBA00023285"/>
    </source>
</evidence>
<accession>A0A1F5CBZ4</accession>
<dbReference type="GO" id="GO:0071897">
    <property type="term" value="P:DNA biosynthetic process"/>
    <property type="evidence" value="ECO:0007669"/>
    <property type="project" value="UniProtKB-KW"/>
</dbReference>
<name>A0A1F5CBZ4_9BACT</name>
<keyword evidence="11 14" id="KW-0170">Cobalt</keyword>
<sequence>MAPIPEGLAPCNWTPDAIKLVNERFLRRDREGNIIETREEMCWRVAYYIASAGKKYSRSEEDIIDTAKNFYTLFAERKFFPNAPTLYNAGTGNGLQFSACFVLPIYDSMNGIYEALKNQAIIHKSGGGTGFSFSKLRPKGALVGSTRGMSSGPVSFLKVFNTSTEFVKQGGMRRGANMAIMNVHHPDILEFIACKSQLTDKNITTFERTKPYIYSRRGLDQLRISLLETQIANFNISVAATDVFMKAVKEDAEYDLIDPKDGQVVKHLEARKVFDLIVKMAWETGDPGLWFIDKTNRSPANPLQGLMTIEATNPCGEQPLFDFDVCNLGSINLVKFVVREGDKYVINWEELEKAVRLAVIFLDNVIEMNPYPLPQIMELAHKIRRIGLGIMGFADMLAFLGVPYASEETCRVAEEIQGFINKIGHNESEKLAEARGAFPLWDQSIYKDQKPIRNCTITTIAPTGEIRILAGCSGGIEPYYGLTERHQFEDRILYRIQPGFDRLMEIARERGFYSPMFEEEVKNSGHVGDLNIPDDVKRVFVTTHEIPYRWHVKIQAAFQRHTDNGVSKTINLSNSATVADIEKVYWQAYESSCLGITVFRDGCKGGVLSVGISGKQKAKESRDFIRSRPDLVLGPTIRVETPDGAAFVTINFDPDIGPNEPFEVFINVAKAGTDAAADAEAIGRLASSFLRLESPKSSIERLIQLKDQLKGIGGSRVAGFGKGKITSLADGISKAIEIYLKRFGFIDDDNIKPKAAKEKDKNDAEPVLSKGNRCPKCKQSALVYEEGCVRCVNCGYNVC</sequence>
<evidence type="ECO:0000256" key="4">
    <source>
        <dbReference type="ARBA" id="ARBA00014409"/>
    </source>
</evidence>
<evidence type="ECO:0000256" key="3">
    <source>
        <dbReference type="ARBA" id="ARBA00012274"/>
    </source>
</evidence>
<comment type="similarity">
    <text evidence="2 14">Belongs to the ribonucleoside diphosphate reductase class-2 family.</text>
</comment>
<dbReference type="SUPFAM" id="SSF48168">
    <property type="entry name" value="R1 subunit of ribonucleotide reductase, N-terminal domain"/>
    <property type="match status" value="1"/>
</dbReference>
<dbReference type="SUPFAM" id="SSF51998">
    <property type="entry name" value="PFL-like glycyl radical enzymes"/>
    <property type="match status" value="1"/>
</dbReference>
<feature type="domain" description="TSCPD" evidence="17">
    <location>
        <begin position="634"/>
        <end position="740"/>
    </location>
</feature>
<dbReference type="InterPro" id="IPR024434">
    <property type="entry name" value="TSCPD_dom"/>
</dbReference>
<comment type="function">
    <text evidence="12 14">Catalyzes the reduction of ribonucleotides to deoxyribonucleotides. May function to provide a pool of deoxyribonucleotide precursors for DNA repair during oxygen limitation and/or for immediate growth after restoration of oxygen.</text>
</comment>
<keyword evidence="9" id="KW-0215">Deoxyribonucleotide synthesis</keyword>
<comment type="caution">
    <text evidence="18">The sequence shown here is derived from an EMBL/GenBank/DDBJ whole genome shotgun (WGS) entry which is preliminary data.</text>
</comment>
<keyword evidence="6 14" id="KW-0237">DNA synthesis</keyword>
<dbReference type="GO" id="GO:0009263">
    <property type="term" value="P:deoxyribonucleotide biosynthetic process"/>
    <property type="evidence" value="ECO:0007669"/>
    <property type="project" value="UniProtKB-KW"/>
</dbReference>
<evidence type="ECO:0000256" key="1">
    <source>
        <dbReference type="ARBA" id="ARBA00001922"/>
    </source>
</evidence>
<evidence type="ECO:0000256" key="14">
    <source>
        <dbReference type="RuleBase" id="RU364064"/>
    </source>
</evidence>
<dbReference type="InterPro" id="IPR013509">
    <property type="entry name" value="RNR_lsu_N"/>
</dbReference>
<feature type="domain" description="Ribonucleotide reductase large subunit C-terminal" evidence="16">
    <location>
        <begin position="98"/>
        <end position="449"/>
    </location>
</feature>
<evidence type="ECO:0000313" key="19">
    <source>
        <dbReference type="Proteomes" id="UP000177197"/>
    </source>
</evidence>
<dbReference type="PRINTS" id="PR01183">
    <property type="entry name" value="RIBORDTASEM1"/>
</dbReference>
<dbReference type="GO" id="GO:0004748">
    <property type="term" value="F:ribonucleoside-diphosphate reductase activity, thioredoxin disulfide as acceptor"/>
    <property type="evidence" value="ECO:0007669"/>
    <property type="project" value="UniProtKB-EC"/>
</dbReference>
<organism evidence="18 19">
    <name type="scientific">Candidatus Azambacteria bacterium RIFCSPLOWO2_02_FULL_44_14</name>
    <dbReference type="NCBI Taxonomy" id="1797306"/>
    <lineage>
        <taxon>Bacteria</taxon>
        <taxon>Candidatus Azamiibacteriota</taxon>
    </lineage>
</organism>
<keyword evidence="10" id="KW-1015">Disulfide bond</keyword>
<dbReference type="InterPro" id="IPR050862">
    <property type="entry name" value="RdRp_reductase_class-2"/>
</dbReference>
<dbReference type="InterPro" id="IPR000788">
    <property type="entry name" value="RNR_lg_C"/>
</dbReference>
<protein>
    <recommendedName>
        <fullName evidence="4 14">Vitamin B12-dependent ribonucleotide reductase</fullName>
        <ecNumber evidence="3 14">1.17.4.1</ecNumber>
    </recommendedName>
</protein>
<evidence type="ECO:0000256" key="2">
    <source>
        <dbReference type="ARBA" id="ARBA00007405"/>
    </source>
</evidence>
<evidence type="ECO:0000259" key="16">
    <source>
        <dbReference type="Pfam" id="PF02867"/>
    </source>
</evidence>
<proteinExistence type="inferred from homology"/>
<dbReference type="NCBIfam" id="TIGR02504">
    <property type="entry name" value="NrdJ_Z"/>
    <property type="match status" value="1"/>
</dbReference>
<keyword evidence="7 14" id="KW-0547">Nucleotide-binding</keyword>
<evidence type="ECO:0000256" key="8">
    <source>
        <dbReference type="ARBA" id="ARBA00023002"/>
    </source>
</evidence>
<evidence type="ECO:0000259" key="17">
    <source>
        <dbReference type="Pfam" id="PF12637"/>
    </source>
</evidence>
<dbReference type="InterPro" id="IPR008926">
    <property type="entry name" value="RNR_R1-su_N"/>
</dbReference>
<dbReference type="GO" id="GO:0031419">
    <property type="term" value="F:cobalamin binding"/>
    <property type="evidence" value="ECO:0007669"/>
    <property type="project" value="UniProtKB-KW"/>
</dbReference>
<dbReference type="EMBL" id="MEYV01000010">
    <property type="protein sequence ID" value="OGD40382.1"/>
    <property type="molecule type" value="Genomic_DNA"/>
</dbReference>
<comment type="catalytic activity">
    <reaction evidence="13 14">
        <text>a 2'-deoxyribonucleoside 5'-diphosphate + [thioredoxin]-disulfide + H2O = a ribonucleoside 5'-diphosphate + [thioredoxin]-dithiol</text>
        <dbReference type="Rhea" id="RHEA:23252"/>
        <dbReference type="Rhea" id="RHEA-COMP:10698"/>
        <dbReference type="Rhea" id="RHEA-COMP:10700"/>
        <dbReference type="ChEBI" id="CHEBI:15377"/>
        <dbReference type="ChEBI" id="CHEBI:29950"/>
        <dbReference type="ChEBI" id="CHEBI:50058"/>
        <dbReference type="ChEBI" id="CHEBI:57930"/>
        <dbReference type="ChEBI" id="CHEBI:73316"/>
        <dbReference type="EC" id="1.17.4.1"/>
    </reaction>
</comment>
<dbReference type="EC" id="1.17.4.1" evidence="3 14"/>
<dbReference type="Pfam" id="PF00317">
    <property type="entry name" value="Ribonuc_red_lgN"/>
    <property type="match status" value="1"/>
</dbReference>
<keyword evidence="8 14" id="KW-0560">Oxidoreductase</keyword>
<evidence type="ECO:0000256" key="13">
    <source>
        <dbReference type="ARBA" id="ARBA00047754"/>
    </source>
</evidence>
<reference evidence="18 19" key="1">
    <citation type="journal article" date="2016" name="Nat. Commun.">
        <title>Thousands of microbial genomes shed light on interconnected biogeochemical processes in an aquifer system.</title>
        <authorList>
            <person name="Anantharaman K."/>
            <person name="Brown C.T."/>
            <person name="Hug L.A."/>
            <person name="Sharon I."/>
            <person name="Castelle C.J."/>
            <person name="Probst A.J."/>
            <person name="Thomas B.C."/>
            <person name="Singh A."/>
            <person name="Wilkins M.J."/>
            <person name="Karaoz U."/>
            <person name="Brodie E.L."/>
            <person name="Williams K.H."/>
            <person name="Hubbard S.S."/>
            <person name="Banfield J.F."/>
        </authorList>
    </citation>
    <scope>NUCLEOTIDE SEQUENCE [LARGE SCALE GENOMIC DNA]</scope>
</reference>
<evidence type="ECO:0000256" key="7">
    <source>
        <dbReference type="ARBA" id="ARBA00022741"/>
    </source>
</evidence>
<gene>
    <name evidence="18" type="ORF">A3I30_03535</name>
</gene>
<dbReference type="Pfam" id="PF12637">
    <property type="entry name" value="TSCPD"/>
    <property type="match status" value="1"/>
</dbReference>
<evidence type="ECO:0000256" key="5">
    <source>
        <dbReference type="ARBA" id="ARBA00022628"/>
    </source>
</evidence>
<dbReference type="Pfam" id="PF02867">
    <property type="entry name" value="Ribonuc_red_lgC"/>
    <property type="match status" value="2"/>
</dbReference>
<dbReference type="Proteomes" id="UP000177197">
    <property type="component" value="Unassembled WGS sequence"/>
</dbReference>
<evidence type="ECO:0000313" key="18">
    <source>
        <dbReference type="EMBL" id="OGD40382.1"/>
    </source>
</evidence>
<evidence type="ECO:0000256" key="6">
    <source>
        <dbReference type="ARBA" id="ARBA00022634"/>
    </source>
</evidence>
<dbReference type="AlphaFoldDB" id="A0A1F5CBZ4"/>
<dbReference type="Gene3D" id="3.20.70.20">
    <property type="match status" value="1"/>
</dbReference>
<keyword evidence="5 14" id="KW-0846">Cobalamin</keyword>
<dbReference type="CDD" id="cd02888">
    <property type="entry name" value="RNR_II_dimer"/>
    <property type="match status" value="1"/>
</dbReference>
<comment type="cofactor">
    <cofactor evidence="1 14">
        <name>adenosylcob(III)alamin</name>
        <dbReference type="ChEBI" id="CHEBI:18408"/>
    </cofactor>
</comment>
<evidence type="ECO:0000256" key="10">
    <source>
        <dbReference type="ARBA" id="ARBA00023157"/>
    </source>
</evidence>
<dbReference type="GO" id="GO:0005524">
    <property type="term" value="F:ATP binding"/>
    <property type="evidence" value="ECO:0007669"/>
    <property type="project" value="InterPro"/>
</dbReference>